<evidence type="ECO:0000256" key="6">
    <source>
        <dbReference type="ARBA" id="ARBA00022989"/>
    </source>
</evidence>
<feature type="transmembrane region" description="Helical" evidence="8">
    <location>
        <begin position="6"/>
        <end position="26"/>
    </location>
</feature>
<evidence type="ECO:0000256" key="8">
    <source>
        <dbReference type="SAM" id="Phobius"/>
    </source>
</evidence>
<keyword evidence="4" id="KW-0808">Transferase</keyword>
<feature type="transmembrane region" description="Helical" evidence="8">
    <location>
        <begin position="343"/>
        <end position="365"/>
    </location>
</feature>
<feature type="transmembrane region" description="Helical" evidence="8">
    <location>
        <begin position="372"/>
        <end position="396"/>
    </location>
</feature>
<feature type="transmembrane region" description="Helical" evidence="8">
    <location>
        <begin position="184"/>
        <end position="201"/>
    </location>
</feature>
<dbReference type="GO" id="GO:0005886">
    <property type="term" value="C:plasma membrane"/>
    <property type="evidence" value="ECO:0007669"/>
    <property type="project" value="UniProtKB-SubCell"/>
</dbReference>
<feature type="transmembrane region" description="Helical" evidence="8">
    <location>
        <begin position="76"/>
        <end position="102"/>
    </location>
</feature>
<name>C7DIV9_MICA2</name>
<feature type="transmembrane region" description="Helical" evidence="8">
    <location>
        <begin position="228"/>
        <end position="245"/>
    </location>
</feature>
<feature type="transmembrane region" description="Helical" evidence="8">
    <location>
        <begin position="442"/>
        <end position="462"/>
    </location>
</feature>
<dbReference type="Proteomes" id="UP000332487">
    <property type="component" value="Unassembled WGS sequence"/>
</dbReference>
<keyword evidence="5 8" id="KW-0812">Transmembrane</keyword>
<evidence type="ECO:0000256" key="7">
    <source>
        <dbReference type="ARBA" id="ARBA00023136"/>
    </source>
</evidence>
<evidence type="ECO:0000256" key="1">
    <source>
        <dbReference type="ARBA" id="ARBA00004651"/>
    </source>
</evidence>
<feature type="transmembrane region" description="Helical" evidence="8">
    <location>
        <begin position="136"/>
        <end position="154"/>
    </location>
</feature>
<keyword evidence="7 8" id="KW-0472">Membrane</keyword>
<dbReference type="AlphaFoldDB" id="C7DIV9"/>
<evidence type="ECO:0000313" key="10">
    <source>
        <dbReference type="EMBL" id="EET89883.1"/>
    </source>
</evidence>
<accession>C7DIV9</accession>
<organism evidence="10 11">
    <name type="scientific">Candidatus Micrarchaeum acidiphilum ARMAN-2</name>
    <dbReference type="NCBI Taxonomy" id="425595"/>
    <lineage>
        <taxon>Archaea</taxon>
        <taxon>Candidatus Micrarchaeota</taxon>
        <taxon>Candidatus Micrarchaeia</taxon>
        <taxon>Candidatus Micrarchaeales</taxon>
        <taxon>Candidatus Micrarchaeaceae</taxon>
        <taxon>Candidatus Micrarchaeum</taxon>
    </lineage>
</organism>
<keyword evidence="2" id="KW-1003">Cell membrane</keyword>
<feature type="transmembrane region" description="Helical" evidence="8">
    <location>
        <begin position="402"/>
        <end position="421"/>
    </location>
</feature>
<evidence type="ECO:0000256" key="3">
    <source>
        <dbReference type="ARBA" id="ARBA00022676"/>
    </source>
</evidence>
<evidence type="ECO:0000256" key="4">
    <source>
        <dbReference type="ARBA" id="ARBA00022679"/>
    </source>
</evidence>
<reference evidence="10 11" key="2">
    <citation type="journal article" date="2010" name="Proc. Natl. Acad. Sci. U.S.A.">
        <title>Enigmatic, ultrasmall, uncultivated Archaea.</title>
        <authorList>
            <person name="Baker B.J."/>
            <person name="Comolli L.R."/>
            <person name="Dick G.J."/>
            <person name="Hauser L.J."/>
            <person name="Hyatt D."/>
            <person name="Dill B.D."/>
            <person name="Land M.L."/>
            <person name="Verberkmoes N.C."/>
            <person name="Hettich R.L."/>
            <person name="Banfield J.F."/>
        </authorList>
    </citation>
    <scope>NUCLEOTIDE SEQUENCE [LARGE SCALE GENOMIC DNA]</scope>
    <source>
        <strain evidence="10">ARMAN-2</strain>
    </source>
</reference>
<keyword evidence="11" id="KW-1185">Reference proteome</keyword>
<dbReference type="GO" id="GO:0016763">
    <property type="term" value="F:pentosyltransferase activity"/>
    <property type="evidence" value="ECO:0007669"/>
    <property type="project" value="TreeGrafter"/>
</dbReference>
<evidence type="ECO:0000256" key="2">
    <source>
        <dbReference type="ARBA" id="ARBA00022475"/>
    </source>
</evidence>
<feature type="domain" description="Glycosyltransferase RgtA/B/C/D-like" evidence="9">
    <location>
        <begin position="109"/>
        <end position="247"/>
    </location>
</feature>
<proteinExistence type="predicted"/>
<protein>
    <recommendedName>
        <fullName evidence="9">Glycosyltransferase RgtA/B/C/D-like domain-containing protein</fullName>
    </recommendedName>
</protein>
<reference evidence="10 11" key="1">
    <citation type="journal article" date="2009" name="Genome Biol.">
        <title>Community-wide analysis of microbial genome sequence signatures.</title>
        <authorList>
            <person name="Dick G.J."/>
            <person name="Andersson A.F."/>
            <person name="Baker B.J."/>
            <person name="Simmons S.L."/>
            <person name="Thomas B.C."/>
            <person name="Yelton A.P."/>
            <person name="Banfield J.F."/>
        </authorList>
    </citation>
    <scope>NUCLEOTIDE SEQUENCE [LARGE SCALE GENOMIC DNA]</scope>
    <source>
        <strain evidence="10">ARMAN-2</strain>
    </source>
</reference>
<dbReference type="GO" id="GO:0008610">
    <property type="term" value="P:lipid biosynthetic process"/>
    <property type="evidence" value="ECO:0007669"/>
    <property type="project" value="UniProtKB-ARBA"/>
</dbReference>
<dbReference type="InterPro" id="IPR050297">
    <property type="entry name" value="LipidA_mod_glycosyltrf_83"/>
</dbReference>
<evidence type="ECO:0000313" key="11">
    <source>
        <dbReference type="Proteomes" id="UP000332487"/>
    </source>
</evidence>
<gene>
    <name evidence="10" type="ORF">UNLARM2_0997</name>
</gene>
<sequence length="582" mass="65108">MYLALEEYSFTICIVASVVAFLSLLVYLRRDIAKMLSERGLGRQELVAAIAVAIFFLAFTIAVVQPTQQLFFDDVIYQSMALMLLHTGQAVMCNFGTPYACFSGQVFHEPIGEAFNLALGFAVFGVNRYVAYYEQLFITMLAVLVTFFVSIMVFRNFAAAIFSEILMALTPVLLVWAFPTTSDMPMLLYSVIAVFAMLVFANKKNVYTFAFALSSLAMLAYMKVDALIYIPLIFVMYLIFDWKSVAKFLGRGWEVILDTVLDTRTLVVVLLFVLVITPEVVYANGELLHGHYGATGTYVPESCSSSYASHITNQTLGFGNFESNLCANVYFWFDQYQDFYKGYYIMQPVLFTILAIVGAIAALFIKGRRGAFLAVGVWFAALWLLYTSFYAGAVTFGVDWRFVIPLTAPVCIFGGYGVYMISDSAEKAARRITKSRKKLDRIRLGVYSLIIIAIAVQAWMFVGPLSMPASEISQAGSARFYEHFVYTNASKIPGSCLVFSYDPTLFMLTGHASAQLYMLSPSSYYNFSQEYGCLVIDYGYWCYTPNSVCSVKNQFVTEPIATGLYARDGKTFGFYRITGLNS</sequence>
<dbReference type="EMBL" id="GG697241">
    <property type="protein sequence ID" value="EET89883.1"/>
    <property type="molecule type" value="Genomic_DNA"/>
</dbReference>
<feature type="transmembrane region" description="Helical" evidence="8">
    <location>
        <begin position="266"/>
        <end position="283"/>
    </location>
</feature>
<dbReference type="PANTHER" id="PTHR33908">
    <property type="entry name" value="MANNOSYLTRANSFERASE YKCB-RELATED"/>
    <property type="match status" value="1"/>
</dbReference>
<dbReference type="Pfam" id="PF13231">
    <property type="entry name" value="PMT_2"/>
    <property type="match status" value="1"/>
</dbReference>
<comment type="subcellular location">
    <subcellularLocation>
        <location evidence="1">Cell membrane</location>
        <topology evidence="1">Multi-pass membrane protein</topology>
    </subcellularLocation>
</comment>
<feature type="transmembrane region" description="Helical" evidence="8">
    <location>
        <begin position="161"/>
        <end position="178"/>
    </location>
</feature>
<feature type="transmembrane region" description="Helical" evidence="8">
    <location>
        <begin position="46"/>
        <end position="64"/>
    </location>
</feature>
<dbReference type="InterPro" id="IPR038731">
    <property type="entry name" value="RgtA/B/C-like"/>
</dbReference>
<keyword evidence="6 8" id="KW-1133">Transmembrane helix</keyword>
<evidence type="ECO:0000256" key="5">
    <source>
        <dbReference type="ARBA" id="ARBA00022692"/>
    </source>
</evidence>
<evidence type="ECO:0000259" key="9">
    <source>
        <dbReference type="Pfam" id="PF13231"/>
    </source>
</evidence>
<dbReference type="PANTHER" id="PTHR33908:SF11">
    <property type="entry name" value="MEMBRANE PROTEIN"/>
    <property type="match status" value="1"/>
</dbReference>
<keyword evidence="3" id="KW-0328">Glycosyltransferase</keyword>